<dbReference type="OrthoDB" id="3561197at2"/>
<evidence type="ECO:0000313" key="1">
    <source>
        <dbReference type="EMBL" id="EFQ84481.1"/>
    </source>
</evidence>
<keyword evidence="2" id="KW-1185">Reference proteome</keyword>
<comment type="caution">
    <text evidence="1">The sequence shown here is derived from an EMBL/GenBank/DDBJ whole genome shotgun (WGS) entry which is preliminary data.</text>
</comment>
<dbReference type="Pfam" id="PF02515">
    <property type="entry name" value="CoA_transf_3"/>
    <property type="match status" value="1"/>
</dbReference>
<dbReference type="Gene3D" id="3.40.50.10540">
    <property type="entry name" value="Crotonobetainyl-coa:carnitine coa-transferase, domain 1"/>
    <property type="match status" value="1"/>
</dbReference>
<dbReference type="Proteomes" id="UP000003111">
    <property type="component" value="Unassembled WGS sequence"/>
</dbReference>
<dbReference type="eggNOG" id="COG1804">
    <property type="taxonomic scope" value="Bacteria"/>
</dbReference>
<dbReference type="HOGENOM" id="CLU_033975_5_0_11"/>
<proteinExistence type="predicted"/>
<evidence type="ECO:0000313" key="2">
    <source>
        <dbReference type="Proteomes" id="UP000003111"/>
    </source>
</evidence>
<dbReference type="AlphaFoldDB" id="E2S8H6"/>
<dbReference type="EMBL" id="ACLF03000002">
    <property type="protein sequence ID" value="EFQ84481.1"/>
    <property type="molecule type" value="Genomic_DNA"/>
</dbReference>
<dbReference type="SUPFAM" id="SSF89796">
    <property type="entry name" value="CoA-transferase family III (CaiB/BaiF)"/>
    <property type="match status" value="1"/>
</dbReference>
<gene>
    <name evidence="1" type="ORF">HMPREF0063_10333</name>
</gene>
<dbReference type="STRING" id="585531.HMPREF0063_10333"/>
<dbReference type="RefSeq" id="WP_007079213.1">
    <property type="nucleotide sequence ID" value="NZ_CM001024.1"/>
</dbReference>
<dbReference type="InterPro" id="IPR003673">
    <property type="entry name" value="CoA-Trfase_fam_III"/>
</dbReference>
<organism evidence="1 2">
    <name type="scientific">Aeromicrobium marinum DSM 15272</name>
    <dbReference type="NCBI Taxonomy" id="585531"/>
    <lineage>
        <taxon>Bacteria</taxon>
        <taxon>Bacillati</taxon>
        <taxon>Actinomycetota</taxon>
        <taxon>Actinomycetes</taxon>
        <taxon>Propionibacteriales</taxon>
        <taxon>Nocardioidaceae</taxon>
        <taxon>Aeromicrobium</taxon>
    </lineage>
</organism>
<protein>
    <submittedName>
        <fullName evidence="1">CoA-transferase family III protein</fullName>
    </submittedName>
</protein>
<accession>E2S8H6</accession>
<dbReference type="PANTHER" id="PTHR48228:SF5">
    <property type="entry name" value="ALPHA-METHYLACYL-COA RACEMASE"/>
    <property type="match status" value="1"/>
</dbReference>
<dbReference type="GO" id="GO:0016740">
    <property type="term" value="F:transferase activity"/>
    <property type="evidence" value="ECO:0007669"/>
    <property type="project" value="UniProtKB-KW"/>
</dbReference>
<name>E2S8H6_9ACTN</name>
<dbReference type="PANTHER" id="PTHR48228">
    <property type="entry name" value="SUCCINYL-COA--D-CITRAMALATE COA-TRANSFERASE"/>
    <property type="match status" value="1"/>
</dbReference>
<dbReference type="InterPro" id="IPR023606">
    <property type="entry name" value="CoA-Trfase_III_dom_1_sf"/>
</dbReference>
<reference evidence="1" key="1">
    <citation type="submission" date="2010-08" db="EMBL/GenBank/DDBJ databases">
        <authorList>
            <person name="Muzny D."/>
            <person name="Qin X."/>
            <person name="Buhay C."/>
            <person name="Dugan-Rocha S."/>
            <person name="Ding Y."/>
            <person name="Chen G."/>
            <person name="Hawes A."/>
            <person name="Holder M."/>
            <person name="Jhangiani S."/>
            <person name="Johnson A."/>
            <person name="Khan Z."/>
            <person name="Li Z."/>
            <person name="Liu W."/>
            <person name="Liu X."/>
            <person name="Perez L."/>
            <person name="Shen H."/>
            <person name="Wang Q."/>
            <person name="Watt J."/>
            <person name="Xi L."/>
            <person name="Xin Y."/>
            <person name="Zhou J."/>
            <person name="Deng J."/>
            <person name="Jiang H."/>
            <person name="Liu Y."/>
            <person name="Qu J."/>
            <person name="Song X.-Z."/>
            <person name="Zhang L."/>
            <person name="Villasana D."/>
            <person name="Johnson A."/>
            <person name="Liu J."/>
            <person name="Liyanage D."/>
            <person name="Lorensuhewa L."/>
            <person name="Robinson T."/>
            <person name="Song A."/>
            <person name="Song B.-B."/>
            <person name="Dinh H."/>
            <person name="Thornton R."/>
            <person name="Coyle M."/>
            <person name="Francisco L."/>
            <person name="Jackson L."/>
            <person name="Javaid M."/>
            <person name="Korchina V."/>
            <person name="Kovar C."/>
            <person name="Mata R."/>
            <person name="Mathew T."/>
            <person name="Ngo R."/>
            <person name="Nguyen L."/>
            <person name="Nguyen N."/>
            <person name="Okwuonu G."/>
            <person name="Ongeri F."/>
            <person name="Pham C."/>
            <person name="Simmons D."/>
            <person name="Wilczek-Boney K."/>
            <person name="Hale W."/>
            <person name="Jakkamsetti A."/>
            <person name="Pham P."/>
            <person name="Ruth R."/>
            <person name="San Lucas F."/>
            <person name="Warren J."/>
            <person name="Zhang J."/>
            <person name="Zhao Z."/>
            <person name="Zhou C."/>
            <person name="Zhu D."/>
            <person name="Lee S."/>
            <person name="Bess C."/>
            <person name="Blankenburg K."/>
            <person name="Forbes L."/>
            <person name="Fu Q."/>
            <person name="Gubbala S."/>
            <person name="Hirani K."/>
            <person name="Jayaseelan J.C."/>
            <person name="Lara F."/>
            <person name="Munidasa M."/>
            <person name="Palculict T."/>
            <person name="Patil S."/>
            <person name="Pu L.-L."/>
            <person name="Saada N."/>
            <person name="Tang L."/>
            <person name="Weissenberger G."/>
            <person name="Zhu Y."/>
            <person name="Hemphill L."/>
            <person name="Shang Y."/>
            <person name="Youmans B."/>
            <person name="Ayvaz T."/>
            <person name="Ross M."/>
            <person name="Santibanez J."/>
            <person name="Aqrawi P."/>
            <person name="Gross S."/>
            <person name="Joshi V."/>
            <person name="Fowler G."/>
            <person name="Nazareth L."/>
            <person name="Reid J."/>
            <person name="Worley K."/>
            <person name="Petrosino J."/>
            <person name="Highlander S."/>
            <person name="Gibbs R."/>
        </authorList>
    </citation>
    <scope>NUCLEOTIDE SEQUENCE [LARGE SCALE GENOMIC DNA]</scope>
    <source>
        <strain evidence="1">DSM 15272</strain>
    </source>
</reference>
<dbReference type="InterPro" id="IPR050509">
    <property type="entry name" value="CoA-transferase_III"/>
</dbReference>
<dbReference type="Gene3D" id="3.30.1540.10">
    <property type="entry name" value="formyl-coa transferase, domain 3"/>
    <property type="match status" value="1"/>
</dbReference>
<sequence length="389" mass="41111">MTVPEPTPSPRPGPLAGVKVVEIVGIGPGPFAAMLLADLGADVIRVDRPGGNAMKMTAPQHDILARGRHTVALDLKSPRGVEVVLDLVASADILIEGFRPGVTERLGFGPEACHARNPALVYGRMTGWGQDGPLAQSAGHDMNYISIAGALDPLGRMGEAPGFPMNLLGDFGGGSLYLVTGVLAALTHARATGEGQVVDAAITDGAAHLMAMAVSMQQGGIWDGQRGTNMLGSAVPYYDVYRTADDRYMSVGPLEGQFWAVLVERIGVELPDRNDFGRWGELRQALTDRFAEKTQAEWTEIFGDSDACVAPVVPLVEAYDHPHNVARGTYVEHHGVTQPAPAPRFSATPAELTIPPAAAGTHTREALTAWGIHDVDGLIADGIAVQRED</sequence>
<dbReference type="InterPro" id="IPR044855">
    <property type="entry name" value="CoA-Trfase_III_dom3_sf"/>
</dbReference>